<feature type="domain" description="TonB-dependent receptor-like beta-barrel" evidence="17">
    <location>
        <begin position="289"/>
        <end position="735"/>
    </location>
</feature>
<comment type="subcellular location">
    <subcellularLocation>
        <location evidence="1 14">Cell outer membrane</location>
        <topology evidence="1 14">Multi-pass membrane protein</topology>
    </subcellularLocation>
</comment>
<accession>A0ABW9AH53</accession>
<protein>
    <submittedName>
        <fullName evidence="19">Catecholate siderophore receptor Fiu</fullName>
    </submittedName>
</protein>
<sequence>MAYIRNTKHGKAVRTHASIHSSLHLSIHSSIAASALALSLSPGQLMAQQTGGQTLPHIEVSGQQAAEGFKADQASSPKFAKPLLDTPQTVVVIKKELMNQRVATSLTEALRNTPGVGTFNVGENGNSQSGDAIYMRGVSSANSIFVDNIRDTAAITRDMFNIERVEVIKGAGGPDNGRGSAAGYINLETKLPHLENAAALDVSYGSGNQKRLTADLNRVIDAELGSAFRLNLLKQESGVPGRHRVRNNRWGFAPSYSFGLGTPTRVHLYYAHVQQDNIPDAGVPTVGLPGFYDPRATGKRVSTVDSGNFYGAPTDRNTVRSDTLSARIEHDFSADLKLRNISRYGATSQFQRLAAPFFSSAAAYAASLNLSSPNPANWTVWRLPQVRDVETESWVNQTSLSARFATGEVRHTLITGVDFSRESARSWGYSGTGYSASDRPVNLYSPDTQQGLTRSSARNGSEEQGRTNTAGVYLFDTLDLTPSWQLAAGARLDRYQTRYQSRASDGTTEVVDKSGSLLNWKASALFKPAPEGSVYVAYGTSQLPPGGSSMLLNTSTTRLNADSPRFDPQKTSTVEVGTKWDVLDRKLALTAALFRTTVTNEIKQDATDASVYVQTGKKRMQGLELGVVGNITPAWSISSGLAIVNTKVIDGGKSESGAALNWSPRLSFTSWSSYRVGGLTLGGGARYVDSMTRQLNNAAGATTNMPGVQSYWIVDAMASYEINPHATLQLNVNNLMDKRYIGALNNSGARYIPGEARSALLSLNLKY</sequence>
<comment type="similarity">
    <text evidence="2 14 15">Belongs to the TonB-dependent receptor family.</text>
</comment>
<evidence type="ECO:0000256" key="10">
    <source>
        <dbReference type="ARBA" id="ARBA00023077"/>
    </source>
</evidence>
<keyword evidence="5" id="KW-0410">Iron transport</keyword>
<dbReference type="Proteomes" id="UP001629246">
    <property type="component" value="Unassembled WGS sequence"/>
</dbReference>
<evidence type="ECO:0000256" key="7">
    <source>
        <dbReference type="ARBA" id="ARBA00022729"/>
    </source>
</evidence>
<dbReference type="NCBIfam" id="TIGR01783">
    <property type="entry name" value="TonB-siderophor"/>
    <property type="match status" value="1"/>
</dbReference>
<organism evidence="19 20">
    <name type="scientific">Herbaspirillum lusitanum</name>
    <dbReference type="NCBI Taxonomy" id="213312"/>
    <lineage>
        <taxon>Bacteria</taxon>
        <taxon>Pseudomonadati</taxon>
        <taxon>Pseudomonadota</taxon>
        <taxon>Betaproteobacteria</taxon>
        <taxon>Burkholderiales</taxon>
        <taxon>Oxalobacteraceae</taxon>
        <taxon>Herbaspirillum</taxon>
    </lineage>
</organism>
<dbReference type="InterPro" id="IPR000531">
    <property type="entry name" value="Beta-barrel_TonB"/>
</dbReference>
<dbReference type="InterPro" id="IPR010105">
    <property type="entry name" value="TonB_sidphr_rcpt"/>
</dbReference>
<evidence type="ECO:0000256" key="15">
    <source>
        <dbReference type="RuleBase" id="RU003357"/>
    </source>
</evidence>
<dbReference type="InterPro" id="IPR012910">
    <property type="entry name" value="Plug_dom"/>
</dbReference>
<proteinExistence type="inferred from homology"/>
<keyword evidence="9" id="KW-0406">Ion transport</keyword>
<feature type="domain" description="TonB-dependent receptor plug" evidence="18">
    <location>
        <begin position="83"/>
        <end position="183"/>
    </location>
</feature>
<evidence type="ECO:0000256" key="16">
    <source>
        <dbReference type="SAM" id="MobiDB-lite"/>
    </source>
</evidence>
<dbReference type="Gene3D" id="2.170.130.10">
    <property type="entry name" value="TonB-dependent receptor, plug domain"/>
    <property type="match status" value="1"/>
</dbReference>
<keyword evidence="4 14" id="KW-1134">Transmembrane beta strand</keyword>
<feature type="compositionally biased region" description="Polar residues" evidence="16">
    <location>
        <begin position="445"/>
        <end position="459"/>
    </location>
</feature>
<dbReference type="PANTHER" id="PTHR32552">
    <property type="entry name" value="FERRICHROME IRON RECEPTOR-RELATED"/>
    <property type="match status" value="1"/>
</dbReference>
<keyword evidence="13 14" id="KW-0998">Cell outer membrane</keyword>
<evidence type="ECO:0000313" key="20">
    <source>
        <dbReference type="Proteomes" id="UP001629246"/>
    </source>
</evidence>
<evidence type="ECO:0000313" key="19">
    <source>
        <dbReference type="EMBL" id="MFL9927357.1"/>
    </source>
</evidence>
<dbReference type="EMBL" id="JAQQFM010000014">
    <property type="protein sequence ID" value="MFL9927357.1"/>
    <property type="molecule type" value="Genomic_DNA"/>
</dbReference>
<dbReference type="RefSeq" id="WP_408160598.1">
    <property type="nucleotide sequence ID" value="NZ_JAQQFM010000014.1"/>
</dbReference>
<gene>
    <name evidence="19" type="ORF">PQR62_23995</name>
</gene>
<keyword evidence="7" id="KW-0732">Signal</keyword>
<keyword evidence="12 19" id="KW-0675">Receptor</keyword>
<keyword evidence="3 14" id="KW-0813">Transport</keyword>
<evidence type="ECO:0000256" key="9">
    <source>
        <dbReference type="ARBA" id="ARBA00023065"/>
    </source>
</evidence>
<evidence type="ECO:0000256" key="14">
    <source>
        <dbReference type="PROSITE-ProRule" id="PRU01360"/>
    </source>
</evidence>
<dbReference type="Pfam" id="PF07715">
    <property type="entry name" value="Plug"/>
    <property type="match status" value="1"/>
</dbReference>
<dbReference type="Pfam" id="PF00593">
    <property type="entry name" value="TonB_dep_Rec_b-barrel"/>
    <property type="match status" value="1"/>
</dbReference>
<evidence type="ECO:0000259" key="18">
    <source>
        <dbReference type="Pfam" id="PF07715"/>
    </source>
</evidence>
<dbReference type="Gene3D" id="2.40.170.20">
    <property type="entry name" value="TonB-dependent receptor, beta-barrel domain"/>
    <property type="match status" value="1"/>
</dbReference>
<dbReference type="NCBIfam" id="NF007349">
    <property type="entry name" value="PRK09840.1"/>
    <property type="match status" value="1"/>
</dbReference>
<feature type="region of interest" description="Disordered" evidence="16">
    <location>
        <begin position="438"/>
        <end position="466"/>
    </location>
</feature>
<name>A0ABW9AH53_9BURK</name>
<keyword evidence="6 14" id="KW-0812">Transmembrane</keyword>
<evidence type="ECO:0000256" key="13">
    <source>
        <dbReference type="ARBA" id="ARBA00023237"/>
    </source>
</evidence>
<dbReference type="PANTHER" id="PTHR32552:SF89">
    <property type="entry name" value="CATECHOLATE SIDEROPHORE RECEPTOR FIU"/>
    <property type="match status" value="1"/>
</dbReference>
<reference evidence="19 20" key="1">
    <citation type="journal article" date="2024" name="Chem. Sci.">
        <title>Discovery of megapolipeptins by genome mining of a Burkholderiales bacteria collection.</title>
        <authorList>
            <person name="Paulo B.S."/>
            <person name="Recchia M.J.J."/>
            <person name="Lee S."/>
            <person name="Fergusson C.H."/>
            <person name="Romanowski S.B."/>
            <person name="Hernandez A."/>
            <person name="Krull N."/>
            <person name="Liu D.Y."/>
            <person name="Cavanagh H."/>
            <person name="Bos A."/>
            <person name="Gray C.A."/>
            <person name="Murphy B.T."/>
            <person name="Linington R.G."/>
            <person name="Eustaquio A.S."/>
        </authorList>
    </citation>
    <scope>NUCLEOTIDE SEQUENCE [LARGE SCALE GENOMIC DNA]</scope>
    <source>
        <strain evidence="19 20">RL21-008-BIB-A</strain>
    </source>
</reference>
<evidence type="ECO:0000256" key="8">
    <source>
        <dbReference type="ARBA" id="ARBA00023004"/>
    </source>
</evidence>
<evidence type="ECO:0000256" key="4">
    <source>
        <dbReference type="ARBA" id="ARBA00022452"/>
    </source>
</evidence>
<keyword evidence="10 15" id="KW-0798">TonB box</keyword>
<evidence type="ECO:0000256" key="5">
    <source>
        <dbReference type="ARBA" id="ARBA00022496"/>
    </source>
</evidence>
<keyword evidence="8" id="KW-0408">Iron</keyword>
<keyword evidence="20" id="KW-1185">Reference proteome</keyword>
<evidence type="ECO:0000256" key="11">
    <source>
        <dbReference type="ARBA" id="ARBA00023136"/>
    </source>
</evidence>
<evidence type="ECO:0000259" key="17">
    <source>
        <dbReference type="Pfam" id="PF00593"/>
    </source>
</evidence>
<comment type="caution">
    <text evidence="19">The sequence shown here is derived from an EMBL/GenBank/DDBJ whole genome shotgun (WGS) entry which is preliminary data.</text>
</comment>
<dbReference type="InterPro" id="IPR036942">
    <property type="entry name" value="Beta-barrel_TonB_sf"/>
</dbReference>
<dbReference type="InterPro" id="IPR037066">
    <property type="entry name" value="Plug_dom_sf"/>
</dbReference>
<evidence type="ECO:0000256" key="12">
    <source>
        <dbReference type="ARBA" id="ARBA00023170"/>
    </source>
</evidence>
<evidence type="ECO:0000256" key="2">
    <source>
        <dbReference type="ARBA" id="ARBA00009810"/>
    </source>
</evidence>
<dbReference type="PROSITE" id="PS52016">
    <property type="entry name" value="TONB_DEPENDENT_REC_3"/>
    <property type="match status" value="1"/>
</dbReference>
<dbReference type="InterPro" id="IPR039426">
    <property type="entry name" value="TonB-dep_rcpt-like"/>
</dbReference>
<evidence type="ECO:0000256" key="3">
    <source>
        <dbReference type="ARBA" id="ARBA00022448"/>
    </source>
</evidence>
<keyword evidence="11 14" id="KW-0472">Membrane</keyword>
<dbReference type="CDD" id="cd01347">
    <property type="entry name" value="ligand_gated_channel"/>
    <property type="match status" value="1"/>
</dbReference>
<evidence type="ECO:0000256" key="1">
    <source>
        <dbReference type="ARBA" id="ARBA00004571"/>
    </source>
</evidence>
<dbReference type="SUPFAM" id="SSF56935">
    <property type="entry name" value="Porins"/>
    <property type="match status" value="1"/>
</dbReference>
<evidence type="ECO:0000256" key="6">
    <source>
        <dbReference type="ARBA" id="ARBA00022692"/>
    </source>
</evidence>